<name>A0AAD7X094_9TELE</name>
<dbReference type="AlphaFoldDB" id="A0AAD7X094"/>
<accession>A0AAD7X094</accession>
<organism evidence="2 3">
    <name type="scientific">Aldrovandia affinis</name>
    <dbReference type="NCBI Taxonomy" id="143900"/>
    <lineage>
        <taxon>Eukaryota</taxon>
        <taxon>Metazoa</taxon>
        <taxon>Chordata</taxon>
        <taxon>Craniata</taxon>
        <taxon>Vertebrata</taxon>
        <taxon>Euteleostomi</taxon>
        <taxon>Actinopterygii</taxon>
        <taxon>Neopterygii</taxon>
        <taxon>Teleostei</taxon>
        <taxon>Notacanthiformes</taxon>
        <taxon>Halosauridae</taxon>
        <taxon>Aldrovandia</taxon>
    </lineage>
</organism>
<protein>
    <submittedName>
        <fullName evidence="2">Uncharacterized protein</fullName>
    </submittedName>
</protein>
<evidence type="ECO:0000313" key="2">
    <source>
        <dbReference type="EMBL" id="KAJ8415560.1"/>
    </source>
</evidence>
<proteinExistence type="predicted"/>
<evidence type="ECO:0000256" key="1">
    <source>
        <dbReference type="SAM" id="MobiDB-lite"/>
    </source>
</evidence>
<evidence type="ECO:0000313" key="3">
    <source>
        <dbReference type="Proteomes" id="UP001221898"/>
    </source>
</evidence>
<keyword evidence="3" id="KW-1185">Reference proteome</keyword>
<gene>
    <name evidence="2" type="ORF">AAFF_G00425400</name>
</gene>
<reference evidence="2" key="1">
    <citation type="journal article" date="2023" name="Science">
        <title>Genome structures resolve the early diversification of teleost fishes.</title>
        <authorList>
            <person name="Parey E."/>
            <person name="Louis A."/>
            <person name="Montfort J."/>
            <person name="Bouchez O."/>
            <person name="Roques C."/>
            <person name="Iampietro C."/>
            <person name="Lluch J."/>
            <person name="Castinel A."/>
            <person name="Donnadieu C."/>
            <person name="Desvignes T."/>
            <person name="Floi Bucao C."/>
            <person name="Jouanno E."/>
            <person name="Wen M."/>
            <person name="Mejri S."/>
            <person name="Dirks R."/>
            <person name="Jansen H."/>
            <person name="Henkel C."/>
            <person name="Chen W.J."/>
            <person name="Zahm M."/>
            <person name="Cabau C."/>
            <person name="Klopp C."/>
            <person name="Thompson A.W."/>
            <person name="Robinson-Rechavi M."/>
            <person name="Braasch I."/>
            <person name="Lecointre G."/>
            <person name="Bobe J."/>
            <person name="Postlethwait J.H."/>
            <person name="Berthelot C."/>
            <person name="Roest Crollius H."/>
            <person name="Guiguen Y."/>
        </authorList>
    </citation>
    <scope>NUCLEOTIDE SEQUENCE</scope>
    <source>
        <strain evidence="2">NC1722</strain>
    </source>
</reference>
<comment type="caution">
    <text evidence="2">The sequence shown here is derived from an EMBL/GenBank/DDBJ whole genome shotgun (WGS) entry which is preliminary data.</text>
</comment>
<dbReference type="EMBL" id="JAINUG010000009">
    <property type="protein sequence ID" value="KAJ8415560.1"/>
    <property type="molecule type" value="Genomic_DNA"/>
</dbReference>
<feature type="region of interest" description="Disordered" evidence="1">
    <location>
        <begin position="57"/>
        <end position="77"/>
    </location>
</feature>
<dbReference type="Proteomes" id="UP001221898">
    <property type="component" value="Unassembled WGS sequence"/>
</dbReference>
<sequence length="163" mass="17984">MGLHRENCSNFFLLRELPGPRLVAQMLSSTTFLNGGAEGKPFELIMQNEVLFDERSPSATKRAKVNRSRGSSNEWCHEQRATSGNLKNATGTVRREREGGHASREVGGRCASLHRHAPESKAAQCIAHAGTRHNLKLSPSAEHAMWHETTLRHMTGMVACLVS</sequence>